<name>A0A423WGY7_CYTCH</name>
<dbReference type="InterPro" id="IPR018555">
    <property type="entry name" value="C630.06c-like"/>
</dbReference>
<reference evidence="2 3" key="1">
    <citation type="submission" date="2015-09" db="EMBL/GenBank/DDBJ databases">
        <title>Host preference determinants of Valsa canker pathogens revealed by comparative genomics.</title>
        <authorList>
            <person name="Yin Z."/>
            <person name="Huang L."/>
        </authorList>
    </citation>
    <scope>NUCLEOTIDE SEQUENCE [LARGE SCALE GENOMIC DNA]</scope>
    <source>
        <strain evidence="2 3">YSFL</strain>
    </source>
</reference>
<dbReference type="EMBL" id="LJZO01000004">
    <property type="protein sequence ID" value="ROW02639.1"/>
    <property type="molecule type" value="Genomic_DNA"/>
</dbReference>
<dbReference type="STRING" id="252740.A0A423WGY7"/>
<sequence length="286" mass="31278">MFEVPNAKRVRRDELYDSSSDADSNSSQNGAEDAELRARFNEQLSNLLGLDLSPPEPAAEQDADPDSAQRQGGAEEHEGKHEEEEFEFRLFSTSSKTAAPTKVVLSASDDEGEQGEGAFLMPARPVTYYMAGEPTPEQREGYQQAAVTAEDILAGAGKRAWGLERPWRVVKITVSSGKSPGGPRGVVSATLTAKGQEDEGAKRKRPGKKRRIAMRIKAKAERAQVDQKMSKEEHLREKKKRLNREKKLKRRAKERQQRLAARGNGEGGEGTQAGSAAGSDTDDSAE</sequence>
<comment type="caution">
    <text evidence="2">The sequence shown here is derived from an EMBL/GenBank/DDBJ whole genome shotgun (WGS) entry which is preliminary data.</text>
</comment>
<feature type="compositionally biased region" description="Basic and acidic residues" evidence="1">
    <location>
        <begin position="73"/>
        <end position="83"/>
    </location>
</feature>
<evidence type="ECO:0000313" key="3">
    <source>
        <dbReference type="Proteomes" id="UP000284375"/>
    </source>
</evidence>
<evidence type="ECO:0000313" key="2">
    <source>
        <dbReference type="EMBL" id="ROW02639.1"/>
    </source>
</evidence>
<protein>
    <submittedName>
        <fullName evidence="2">Uncharacterized protein</fullName>
    </submittedName>
</protein>
<organism evidence="2 3">
    <name type="scientific">Cytospora chrysosperma</name>
    <name type="common">Cytospora canker fungus</name>
    <name type="synonym">Sphaeria chrysosperma</name>
    <dbReference type="NCBI Taxonomy" id="252740"/>
    <lineage>
        <taxon>Eukaryota</taxon>
        <taxon>Fungi</taxon>
        <taxon>Dikarya</taxon>
        <taxon>Ascomycota</taxon>
        <taxon>Pezizomycotina</taxon>
        <taxon>Sordariomycetes</taxon>
        <taxon>Sordariomycetidae</taxon>
        <taxon>Diaporthales</taxon>
        <taxon>Cytosporaceae</taxon>
        <taxon>Cytospora</taxon>
    </lineage>
</organism>
<dbReference type="Proteomes" id="UP000284375">
    <property type="component" value="Unassembled WGS sequence"/>
</dbReference>
<dbReference type="Pfam" id="PF09428">
    <property type="entry name" value="DUF2011"/>
    <property type="match status" value="1"/>
</dbReference>
<gene>
    <name evidence="2" type="ORF">VSDG_01605</name>
</gene>
<accession>A0A423WGY7</accession>
<feature type="compositionally biased region" description="Low complexity" evidence="1">
    <location>
        <begin position="17"/>
        <end position="27"/>
    </location>
</feature>
<dbReference type="AlphaFoldDB" id="A0A423WGY7"/>
<keyword evidence="3" id="KW-1185">Reference proteome</keyword>
<feature type="region of interest" description="Disordered" evidence="1">
    <location>
        <begin position="1"/>
        <end position="120"/>
    </location>
</feature>
<feature type="compositionally biased region" description="Basic and acidic residues" evidence="1">
    <location>
        <begin position="218"/>
        <end position="236"/>
    </location>
</feature>
<feature type="region of interest" description="Disordered" evidence="1">
    <location>
        <begin position="174"/>
        <end position="286"/>
    </location>
</feature>
<feature type="compositionally biased region" description="Basic residues" evidence="1">
    <location>
        <begin position="202"/>
        <end position="217"/>
    </location>
</feature>
<proteinExistence type="predicted"/>
<dbReference type="OrthoDB" id="5425061at2759"/>
<feature type="compositionally biased region" description="Basic residues" evidence="1">
    <location>
        <begin position="237"/>
        <end position="253"/>
    </location>
</feature>
<evidence type="ECO:0000256" key="1">
    <source>
        <dbReference type="SAM" id="MobiDB-lite"/>
    </source>
</evidence>